<evidence type="ECO:0000313" key="5">
    <source>
        <dbReference type="Proteomes" id="UP000663827"/>
    </source>
</evidence>
<sequence>MAIDHFLGRLYPEMTMPVADLSGKLAIVTGANSGIGLETARALAGMRAHVVLACRDQVRGEEAKKQIIESTGNLNVEVEMLDCGKFASVRAFLRRWEERELKQVDLLINNAGGLTSTVALTEDGYEQTYQSNHLSHVMLTHGLLNAGSISSNGRIVSVSSIGFYMSHSLDKNNAGNGDILAKFGNEIGAKLSLNEMMQLYYRSKASQAVWTMALQRRLSAIDGWKGITVQACHPGTTSTPIWYQPRGAGSLTDVASTLFKLSGSELGISSKQGAVTVVWVAVSPEPTSTGMEGRFWDRMRWKWVKPWSLDVQLQNDLWDTWCSDAEAPLR</sequence>
<dbReference type="PANTHER" id="PTHR24320">
    <property type="entry name" value="RETINOL DEHYDROGENASE"/>
    <property type="match status" value="1"/>
</dbReference>
<evidence type="ECO:0000256" key="3">
    <source>
        <dbReference type="RuleBase" id="RU000363"/>
    </source>
</evidence>
<dbReference type="Proteomes" id="UP000663827">
    <property type="component" value="Unassembled WGS sequence"/>
</dbReference>
<comment type="caution">
    <text evidence="4">The sequence shown here is derived from an EMBL/GenBank/DDBJ whole genome shotgun (WGS) entry which is preliminary data.</text>
</comment>
<dbReference type="EMBL" id="CAJNJQ010000846">
    <property type="protein sequence ID" value="CAE7103757.1"/>
    <property type="molecule type" value="Genomic_DNA"/>
</dbReference>
<evidence type="ECO:0000313" key="4">
    <source>
        <dbReference type="EMBL" id="CAE7103757.1"/>
    </source>
</evidence>
<proteinExistence type="inferred from homology"/>
<dbReference type="InterPro" id="IPR002347">
    <property type="entry name" value="SDR_fam"/>
</dbReference>
<comment type="similarity">
    <text evidence="1 3">Belongs to the short-chain dehydrogenases/reductases (SDR) family.</text>
</comment>
<accession>A0A8H3HTH0</accession>
<dbReference type="AlphaFoldDB" id="A0A8H3HTH0"/>
<dbReference type="InterPro" id="IPR036291">
    <property type="entry name" value="NAD(P)-bd_dom_sf"/>
</dbReference>
<name>A0A8H3HTH0_9AGAM</name>
<organism evidence="4 5">
    <name type="scientific">Rhizoctonia solani</name>
    <dbReference type="NCBI Taxonomy" id="456999"/>
    <lineage>
        <taxon>Eukaryota</taxon>
        <taxon>Fungi</taxon>
        <taxon>Dikarya</taxon>
        <taxon>Basidiomycota</taxon>
        <taxon>Agaricomycotina</taxon>
        <taxon>Agaricomycetes</taxon>
        <taxon>Cantharellales</taxon>
        <taxon>Ceratobasidiaceae</taxon>
        <taxon>Rhizoctonia</taxon>
    </lineage>
</organism>
<dbReference type="SUPFAM" id="SSF51735">
    <property type="entry name" value="NAD(P)-binding Rossmann-fold domains"/>
    <property type="match status" value="1"/>
</dbReference>
<dbReference type="PRINTS" id="PR00081">
    <property type="entry name" value="GDHRDH"/>
</dbReference>
<dbReference type="PANTHER" id="PTHR24320:SF152">
    <property type="entry name" value="SHORT-CHAIN DEHYDROGENASE_REDUCTASE FAMILY PROTEIN"/>
    <property type="match status" value="1"/>
</dbReference>
<protein>
    <submittedName>
        <fullName evidence="4">Uncharacterized protein</fullName>
    </submittedName>
</protein>
<dbReference type="Gene3D" id="3.40.50.720">
    <property type="entry name" value="NAD(P)-binding Rossmann-like Domain"/>
    <property type="match status" value="1"/>
</dbReference>
<reference evidence="4" key="1">
    <citation type="submission" date="2021-01" db="EMBL/GenBank/DDBJ databases">
        <authorList>
            <person name="Kaushik A."/>
        </authorList>
    </citation>
    <scope>NUCLEOTIDE SEQUENCE</scope>
    <source>
        <strain evidence="4">AG5</strain>
    </source>
</reference>
<evidence type="ECO:0000256" key="1">
    <source>
        <dbReference type="ARBA" id="ARBA00006484"/>
    </source>
</evidence>
<dbReference type="PRINTS" id="PR00080">
    <property type="entry name" value="SDRFAMILY"/>
</dbReference>
<gene>
    <name evidence="4" type="ORF">RDB_LOCUS42606</name>
</gene>
<dbReference type="GO" id="GO:0016491">
    <property type="term" value="F:oxidoreductase activity"/>
    <property type="evidence" value="ECO:0007669"/>
    <property type="project" value="UniProtKB-KW"/>
</dbReference>
<keyword evidence="2" id="KW-0560">Oxidoreductase</keyword>
<evidence type="ECO:0000256" key="2">
    <source>
        <dbReference type="ARBA" id="ARBA00023002"/>
    </source>
</evidence>
<dbReference type="Pfam" id="PF00106">
    <property type="entry name" value="adh_short"/>
    <property type="match status" value="1"/>
</dbReference>